<protein>
    <submittedName>
        <fullName evidence="2">Uncharacterized protein</fullName>
    </submittedName>
</protein>
<gene>
    <name evidence="2" type="ORF">PECAL_2P05080</name>
</gene>
<evidence type="ECO:0000256" key="1">
    <source>
        <dbReference type="SAM" id="MobiDB-lite"/>
    </source>
</evidence>
<dbReference type="EMBL" id="CAKKNE010000002">
    <property type="protein sequence ID" value="CAH0367485.1"/>
    <property type="molecule type" value="Genomic_DNA"/>
</dbReference>
<name>A0A8J2WGH6_9STRA</name>
<organism evidence="2 3">
    <name type="scientific">Pelagomonas calceolata</name>
    <dbReference type="NCBI Taxonomy" id="35677"/>
    <lineage>
        <taxon>Eukaryota</taxon>
        <taxon>Sar</taxon>
        <taxon>Stramenopiles</taxon>
        <taxon>Ochrophyta</taxon>
        <taxon>Pelagophyceae</taxon>
        <taxon>Pelagomonadales</taxon>
        <taxon>Pelagomonadaceae</taxon>
        <taxon>Pelagomonas</taxon>
    </lineage>
</organism>
<dbReference type="Proteomes" id="UP000789595">
    <property type="component" value="Unassembled WGS sequence"/>
</dbReference>
<dbReference type="AlphaFoldDB" id="A0A8J2WGH6"/>
<keyword evidence="3" id="KW-1185">Reference proteome</keyword>
<comment type="caution">
    <text evidence="2">The sequence shown here is derived from an EMBL/GenBank/DDBJ whole genome shotgun (WGS) entry which is preliminary data.</text>
</comment>
<proteinExistence type="predicted"/>
<accession>A0A8J2WGH6</accession>
<reference evidence="2" key="1">
    <citation type="submission" date="2021-11" db="EMBL/GenBank/DDBJ databases">
        <authorList>
            <consortium name="Genoscope - CEA"/>
            <person name="William W."/>
        </authorList>
    </citation>
    <scope>NUCLEOTIDE SEQUENCE</scope>
</reference>
<evidence type="ECO:0000313" key="2">
    <source>
        <dbReference type="EMBL" id="CAH0367485.1"/>
    </source>
</evidence>
<sequence>GYKNLTHKNYSKELPEHRGPRRADEAEAHALEALGAQVPGPRVDVEPRRRPPLLVDERVRAGAAGQVVVRVGHDALAVEHVLAAPHDQLPRVVAGPPAHGADHDDLHAAQRGRVGVQPERLLEITPRHAPRQPRDAPLRLRAHVDDDHLGVVLFAQRDELVRREDGHVEGAAVVLCLPDDGAVALRHAVVIVVVAVITAQHGAATSCKRRRWQALRGGIASCVLVECSESRRLHGSDDAWNNVFLYNGACAV</sequence>
<feature type="compositionally biased region" description="Basic and acidic residues" evidence="1">
    <location>
        <begin position="10"/>
        <end position="25"/>
    </location>
</feature>
<feature type="non-terminal residue" evidence="2">
    <location>
        <position position="1"/>
    </location>
</feature>
<feature type="region of interest" description="Disordered" evidence="1">
    <location>
        <begin position="1"/>
        <end position="25"/>
    </location>
</feature>
<evidence type="ECO:0000313" key="3">
    <source>
        <dbReference type="Proteomes" id="UP000789595"/>
    </source>
</evidence>